<proteinExistence type="predicted"/>
<accession>A0A327X0M0</accession>
<evidence type="ECO:0000313" key="3">
    <source>
        <dbReference type="Proteomes" id="UP000249203"/>
    </source>
</evidence>
<dbReference type="InterPro" id="IPR032307">
    <property type="entry name" value="PepSY_TM-like_2"/>
</dbReference>
<name>A0A327X0M0_9GAMM</name>
<dbReference type="PANTHER" id="PTHR40115">
    <property type="entry name" value="INNER MEMBRANE PROTEIN WITH PEPSY TM HELIX"/>
    <property type="match status" value="1"/>
</dbReference>
<dbReference type="RefSeq" id="WP_157983235.1">
    <property type="nucleotide sequence ID" value="NZ_PIPK01000005.1"/>
</dbReference>
<protein>
    <recommendedName>
        <fullName evidence="4">PepSY-associated transmembrane protein</fullName>
    </recommendedName>
</protein>
<keyword evidence="1" id="KW-1133">Transmembrane helix</keyword>
<gene>
    <name evidence="2" type="ORF">B0I24_105153</name>
</gene>
<evidence type="ECO:0000313" key="2">
    <source>
        <dbReference type="EMBL" id="RAJ98400.1"/>
    </source>
</evidence>
<feature type="transmembrane region" description="Helical" evidence="1">
    <location>
        <begin position="186"/>
        <end position="205"/>
    </location>
</feature>
<dbReference type="Proteomes" id="UP000249203">
    <property type="component" value="Unassembled WGS sequence"/>
</dbReference>
<sequence>MNTVSLGSVRQWHWVSSAICLAGLLLFAITGFTLNHAASIESAATTVTVELEIPAPQLEALEQLLAQHATTPTPPDWPPALANWVQQQTSERIQRQQLEAAQWSASELYISLPRPGGDAWLVLDADMGELLYERTHRGAVAYLNDLHKGRNTGAAWSLFIDFIALACVVFAITGLWLLIRQQRQRPTTWAITTLGLLIPLLIVLLHRL</sequence>
<keyword evidence="1" id="KW-0812">Transmembrane</keyword>
<keyword evidence="1" id="KW-0472">Membrane</keyword>
<evidence type="ECO:0008006" key="4">
    <source>
        <dbReference type="Google" id="ProtNLM"/>
    </source>
</evidence>
<dbReference type="AlphaFoldDB" id="A0A327X0M0"/>
<feature type="transmembrane region" description="Helical" evidence="1">
    <location>
        <begin position="154"/>
        <end position="179"/>
    </location>
</feature>
<dbReference type="EMBL" id="QLMD01000005">
    <property type="protein sequence ID" value="RAJ98400.1"/>
    <property type="molecule type" value="Genomic_DNA"/>
</dbReference>
<comment type="caution">
    <text evidence="2">The sequence shown here is derived from an EMBL/GenBank/DDBJ whole genome shotgun (WGS) entry which is preliminary data.</text>
</comment>
<reference evidence="2 3" key="1">
    <citation type="submission" date="2018-06" db="EMBL/GenBank/DDBJ databases">
        <title>Genomic Encyclopedia of Type Strains, Phase III (KMG-III): the genomes of soil and plant-associated and newly described type strains.</title>
        <authorList>
            <person name="Whitman W."/>
        </authorList>
    </citation>
    <scope>NUCLEOTIDE SEQUENCE [LARGE SCALE GENOMIC DNA]</scope>
    <source>
        <strain evidence="2 3">CGMCC 1.15366</strain>
    </source>
</reference>
<dbReference type="Pfam" id="PF16357">
    <property type="entry name" value="PepSY_TM_like_2"/>
    <property type="match status" value="1"/>
</dbReference>
<dbReference type="PANTHER" id="PTHR40115:SF1">
    <property type="entry name" value="INNER MEMBRANE PROTEIN WITH PEPSY TM HELIX"/>
    <property type="match status" value="1"/>
</dbReference>
<organism evidence="2 3">
    <name type="scientific">Aliidiomarina maris</name>
    <dbReference type="NCBI Taxonomy" id="531312"/>
    <lineage>
        <taxon>Bacteria</taxon>
        <taxon>Pseudomonadati</taxon>
        <taxon>Pseudomonadota</taxon>
        <taxon>Gammaproteobacteria</taxon>
        <taxon>Alteromonadales</taxon>
        <taxon>Idiomarinaceae</taxon>
        <taxon>Aliidiomarina</taxon>
    </lineage>
</organism>
<feature type="transmembrane region" description="Helical" evidence="1">
    <location>
        <begin position="12"/>
        <end position="34"/>
    </location>
</feature>
<evidence type="ECO:0000256" key="1">
    <source>
        <dbReference type="SAM" id="Phobius"/>
    </source>
</evidence>